<protein>
    <recommendedName>
        <fullName evidence="6">Phosphate transporter</fullName>
    </recommendedName>
</protein>
<keyword evidence="5 6" id="KW-0472">Membrane</keyword>
<evidence type="ECO:0000313" key="8">
    <source>
        <dbReference type="EMBL" id="MBD3868604.1"/>
    </source>
</evidence>
<feature type="transmembrane region" description="Helical" evidence="6">
    <location>
        <begin position="6"/>
        <end position="25"/>
    </location>
</feature>
<feature type="transmembrane region" description="Helical" evidence="6">
    <location>
        <begin position="46"/>
        <end position="64"/>
    </location>
</feature>
<feature type="transmembrane region" description="Helical" evidence="6">
    <location>
        <begin position="312"/>
        <end position="330"/>
    </location>
</feature>
<dbReference type="InterPro" id="IPR001204">
    <property type="entry name" value="Phos_transporter"/>
</dbReference>
<evidence type="ECO:0000313" key="9">
    <source>
        <dbReference type="Proteomes" id="UP000648239"/>
    </source>
</evidence>
<feature type="transmembrane region" description="Helical" evidence="6">
    <location>
        <begin position="465"/>
        <end position="489"/>
    </location>
</feature>
<dbReference type="Proteomes" id="UP000648239">
    <property type="component" value="Unassembled WGS sequence"/>
</dbReference>
<feature type="transmembrane region" description="Helical" evidence="6">
    <location>
        <begin position="191"/>
        <end position="210"/>
    </location>
</feature>
<dbReference type="SUPFAM" id="SSF109755">
    <property type="entry name" value="PhoU-like"/>
    <property type="match status" value="1"/>
</dbReference>
<feature type="transmembrane region" description="Helical" evidence="6">
    <location>
        <begin position="258"/>
        <end position="279"/>
    </location>
</feature>
<evidence type="ECO:0000256" key="5">
    <source>
        <dbReference type="ARBA" id="ARBA00023136"/>
    </source>
</evidence>
<feature type="transmembrane region" description="Helical" evidence="6">
    <location>
        <begin position="84"/>
        <end position="103"/>
    </location>
</feature>
<sequence length="755" mass="83016">MGMDFFLAAVVILLLFAVFDLMVGVSNDAVNFLNSSIGSRVASRHTIMIIASLGILAGVLFSGGMMEVARKGIFHPQLFTMPELLTIFLGVMLTDIILLDFFNTFGMPTSTTVSIVFELLGAAVAVSLLKISQAGGSFGDLMEYINTSKALTIIIGILLSVVIAFLCGALVQFLTRLVFTFDYAKKMKRYGALWAGIAMSSITFFILVKGAKSASFIPADSAHWIKDNSWLVMGCIFAVSALIFHILLLRGVNILKPVILIGTFALALAFAANDLVNFIGVPLAGLNAYQAAQAAAEPLTVTMDALAKKVPSASWLLLVAGGVMVATLWFSRKARTVTETEVSLGRQEEGEERFDSTALSRMIVRVAIGLGDGIGRILPGSMRQFIVRRMDSSHYEADTDSANRPSFDLLRASVNLMVASAVVSYATSYKLPLSTTYVTFMVAMGTSFSDMAWGRESAVYRVTGVLTVVGGWFMTAFMAFSVAALFAAIIHFGGAYGLVALLALVGFLLWRSHRKHGERAREKEQQKGIFNLKHVNDTGRMVSTSFEQVSLFLQEIRSSLDLTLEALFTNNSYALHKERDRTKNIQRWTNILCANVFKAMRLLQKEDRGRSQQYAQTIRRLQKLADGQRDVVNRALVHVRNHHSGLLEEQVDELEQVRSALNGILQESEQLLAQRAPGDLSGLTEKDDELRSLSRRLNQGQAARIQDGSSKTRLSILYYAIVGNAMMISRQNLRLLEIFNRSFGEVTDESGFDLD</sequence>
<comment type="subcellular location">
    <subcellularLocation>
        <location evidence="1 6">Membrane</location>
        <topology evidence="1 6">Multi-pass membrane protein</topology>
    </subcellularLocation>
</comment>
<keyword evidence="2 6" id="KW-0813">Transport</keyword>
<keyword evidence="7" id="KW-0175">Coiled coil</keyword>
<feature type="coiled-coil region" evidence="7">
    <location>
        <begin position="647"/>
        <end position="674"/>
    </location>
</feature>
<evidence type="ECO:0000256" key="3">
    <source>
        <dbReference type="ARBA" id="ARBA00022692"/>
    </source>
</evidence>
<dbReference type="EMBL" id="JACXWD010000037">
    <property type="protein sequence ID" value="MBD3868604.1"/>
    <property type="molecule type" value="Genomic_DNA"/>
</dbReference>
<gene>
    <name evidence="8" type="ORF">IFK94_10815</name>
</gene>
<evidence type="ECO:0000256" key="6">
    <source>
        <dbReference type="RuleBase" id="RU363058"/>
    </source>
</evidence>
<proteinExistence type="inferred from homology"/>
<evidence type="ECO:0000256" key="4">
    <source>
        <dbReference type="ARBA" id="ARBA00022989"/>
    </source>
</evidence>
<keyword evidence="6" id="KW-0592">Phosphate transport</keyword>
<dbReference type="GO" id="GO:0005315">
    <property type="term" value="F:phosphate transmembrane transporter activity"/>
    <property type="evidence" value="ECO:0007669"/>
    <property type="project" value="InterPro"/>
</dbReference>
<name>A0A8J6Y5M0_9BACT</name>
<evidence type="ECO:0000256" key="1">
    <source>
        <dbReference type="ARBA" id="ARBA00004141"/>
    </source>
</evidence>
<dbReference type="GO" id="GO:0035435">
    <property type="term" value="P:phosphate ion transmembrane transport"/>
    <property type="evidence" value="ECO:0007669"/>
    <property type="project" value="TreeGrafter"/>
</dbReference>
<evidence type="ECO:0000256" key="2">
    <source>
        <dbReference type="ARBA" id="ARBA00022448"/>
    </source>
</evidence>
<feature type="transmembrane region" description="Helical" evidence="6">
    <location>
        <begin position="153"/>
        <end position="179"/>
    </location>
</feature>
<reference evidence="8 9" key="1">
    <citation type="submission" date="2020-08" db="EMBL/GenBank/DDBJ databases">
        <title>Acidobacteriota in marine sediments use diverse sulfur dissimilation pathways.</title>
        <authorList>
            <person name="Wasmund K."/>
        </authorList>
    </citation>
    <scope>NUCLEOTIDE SEQUENCE [LARGE SCALE GENOMIC DNA]</scope>
    <source>
        <strain evidence="8">MAG AM4</strain>
    </source>
</reference>
<dbReference type="PANTHER" id="PTHR11101:SF16">
    <property type="entry name" value="PHOSPHATE TRANSPORTER"/>
    <property type="match status" value="1"/>
</dbReference>
<dbReference type="AlphaFoldDB" id="A0A8J6Y5M0"/>
<dbReference type="Pfam" id="PF01384">
    <property type="entry name" value="PHO4"/>
    <property type="match status" value="1"/>
</dbReference>
<dbReference type="PANTHER" id="PTHR11101">
    <property type="entry name" value="PHOSPHATE TRANSPORTER"/>
    <property type="match status" value="1"/>
</dbReference>
<feature type="transmembrane region" description="Helical" evidence="6">
    <location>
        <begin position="115"/>
        <end position="133"/>
    </location>
</feature>
<organism evidence="8 9">
    <name type="scientific">Candidatus Polarisedimenticola svalbardensis</name>
    <dbReference type="NCBI Taxonomy" id="2886004"/>
    <lineage>
        <taxon>Bacteria</taxon>
        <taxon>Pseudomonadati</taxon>
        <taxon>Acidobacteriota</taxon>
        <taxon>Candidatus Polarisedimenticolia</taxon>
        <taxon>Candidatus Polarisedimenticolales</taxon>
        <taxon>Candidatus Polarisedimenticolaceae</taxon>
        <taxon>Candidatus Polarisedimenticola</taxon>
    </lineage>
</organism>
<feature type="transmembrane region" description="Helical" evidence="6">
    <location>
        <begin position="495"/>
        <end position="513"/>
    </location>
</feature>
<evidence type="ECO:0000256" key="7">
    <source>
        <dbReference type="SAM" id="Coils"/>
    </source>
</evidence>
<feature type="transmembrane region" description="Helical" evidence="6">
    <location>
        <begin position="230"/>
        <end position="249"/>
    </location>
</feature>
<comment type="caution">
    <text evidence="8">The sequence shown here is derived from an EMBL/GenBank/DDBJ whole genome shotgun (WGS) entry which is preliminary data.</text>
</comment>
<comment type="similarity">
    <text evidence="6">Belongs to the inorganic phosphate transporter (PiT) (TC 2.A.20) family.</text>
</comment>
<keyword evidence="4 6" id="KW-1133">Transmembrane helix</keyword>
<keyword evidence="3 6" id="KW-0812">Transmembrane</keyword>
<accession>A0A8J6Y5M0</accession>
<dbReference type="GO" id="GO:0016020">
    <property type="term" value="C:membrane"/>
    <property type="evidence" value="ECO:0007669"/>
    <property type="project" value="UniProtKB-SubCell"/>
</dbReference>